<reference evidence="3 4" key="1">
    <citation type="submission" date="2019-08" db="EMBL/GenBank/DDBJ databases">
        <title>Bacillus genomes from the desert of Cuatro Cienegas, Coahuila.</title>
        <authorList>
            <person name="Olmedo-Alvarez G."/>
        </authorList>
    </citation>
    <scope>NUCLEOTIDE SEQUENCE [LARGE SCALE GENOMIC DNA]</scope>
    <source>
        <strain evidence="3 4">CH128b_4D</strain>
    </source>
</reference>
<dbReference type="InterPro" id="IPR029068">
    <property type="entry name" value="Glyas_Bleomycin-R_OHBP_Dase"/>
</dbReference>
<dbReference type="EMBL" id="VTEG01000009">
    <property type="protein sequence ID" value="TYR98682.1"/>
    <property type="molecule type" value="Genomic_DNA"/>
</dbReference>
<dbReference type="InterPro" id="IPR004360">
    <property type="entry name" value="Glyas_Fos-R_dOase_dom"/>
</dbReference>
<dbReference type="PANTHER" id="PTHR43048:SF3">
    <property type="entry name" value="METHYLMALONYL-COA EPIMERASE, MITOCHONDRIAL"/>
    <property type="match status" value="1"/>
</dbReference>
<evidence type="ECO:0000313" key="4">
    <source>
        <dbReference type="Proteomes" id="UP000325182"/>
    </source>
</evidence>
<dbReference type="PANTHER" id="PTHR43048">
    <property type="entry name" value="METHYLMALONYL-COA EPIMERASE"/>
    <property type="match status" value="1"/>
</dbReference>
<name>A0A5D4MAG2_9BACI</name>
<dbReference type="Pfam" id="PF00903">
    <property type="entry name" value="Glyoxalase"/>
    <property type="match status" value="1"/>
</dbReference>
<evidence type="ECO:0000313" key="3">
    <source>
        <dbReference type="EMBL" id="TYR98682.1"/>
    </source>
</evidence>
<organism evidence="3 4">
    <name type="scientific">Rossellomorea vietnamensis</name>
    <dbReference type="NCBI Taxonomy" id="218284"/>
    <lineage>
        <taxon>Bacteria</taxon>
        <taxon>Bacillati</taxon>
        <taxon>Bacillota</taxon>
        <taxon>Bacilli</taxon>
        <taxon>Bacillales</taxon>
        <taxon>Bacillaceae</taxon>
        <taxon>Rossellomorea</taxon>
    </lineage>
</organism>
<comment type="caution">
    <text evidence="3">The sequence shown here is derived from an EMBL/GenBank/DDBJ whole genome shotgun (WGS) entry which is preliminary data.</text>
</comment>
<dbReference type="Gene3D" id="3.10.180.10">
    <property type="entry name" value="2,3-Dihydroxybiphenyl 1,2-Dioxygenase, domain 1"/>
    <property type="match status" value="1"/>
</dbReference>
<dbReference type="InterPro" id="IPR037523">
    <property type="entry name" value="VOC_core"/>
</dbReference>
<dbReference type="CDD" id="cd06587">
    <property type="entry name" value="VOC"/>
    <property type="match status" value="1"/>
</dbReference>
<keyword evidence="1" id="KW-0479">Metal-binding</keyword>
<dbReference type="GO" id="GO:0004493">
    <property type="term" value="F:methylmalonyl-CoA epimerase activity"/>
    <property type="evidence" value="ECO:0007669"/>
    <property type="project" value="TreeGrafter"/>
</dbReference>
<dbReference type="SUPFAM" id="SSF54593">
    <property type="entry name" value="Glyoxalase/Bleomycin resistance protein/Dihydroxybiphenyl dioxygenase"/>
    <property type="match status" value="1"/>
</dbReference>
<dbReference type="RefSeq" id="WP_148954215.1">
    <property type="nucleotide sequence ID" value="NZ_VTEG01000009.1"/>
</dbReference>
<dbReference type="InterPro" id="IPR051785">
    <property type="entry name" value="MMCE/EMCE_epimerase"/>
</dbReference>
<accession>A0A5D4MAG2</accession>
<evidence type="ECO:0000259" key="2">
    <source>
        <dbReference type="PROSITE" id="PS51819"/>
    </source>
</evidence>
<protein>
    <submittedName>
        <fullName evidence="3">VOC family protein</fullName>
    </submittedName>
</protein>
<evidence type="ECO:0000256" key="1">
    <source>
        <dbReference type="ARBA" id="ARBA00022723"/>
    </source>
</evidence>
<sequence>MKWHHAGIEVERLERSTAFYEKIFGFKEESCLKMGEEKIVFLTCGPIVIELIENREQTTGSSNLHFAWEVGDLAYWMSRLENWGLKPEEGPYRLDSGWDVIFYKGPDGEVIELVSKRTGVY</sequence>
<dbReference type="AlphaFoldDB" id="A0A5D4MAG2"/>
<dbReference type="GO" id="GO:0046491">
    <property type="term" value="P:L-methylmalonyl-CoA metabolic process"/>
    <property type="evidence" value="ECO:0007669"/>
    <property type="project" value="TreeGrafter"/>
</dbReference>
<dbReference type="PROSITE" id="PS51819">
    <property type="entry name" value="VOC"/>
    <property type="match status" value="1"/>
</dbReference>
<gene>
    <name evidence="3" type="ORF">FZC84_13255</name>
</gene>
<dbReference type="GO" id="GO:0046872">
    <property type="term" value="F:metal ion binding"/>
    <property type="evidence" value="ECO:0007669"/>
    <property type="project" value="UniProtKB-KW"/>
</dbReference>
<feature type="domain" description="VOC" evidence="2">
    <location>
        <begin position="2"/>
        <end position="116"/>
    </location>
</feature>
<dbReference type="Proteomes" id="UP000325182">
    <property type="component" value="Unassembled WGS sequence"/>
</dbReference>
<proteinExistence type="predicted"/>